<proteinExistence type="predicted"/>
<feature type="region of interest" description="Disordered" evidence="1">
    <location>
        <begin position="23"/>
        <end position="79"/>
    </location>
</feature>
<accession>A0ABP6SVF6</accession>
<protein>
    <submittedName>
        <fullName evidence="2">Uncharacterized protein</fullName>
    </submittedName>
</protein>
<name>A0ABP6SVF6_9ACTN</name>
<gene>
    <name evidence="2" type="ORF">GCM10020369_24630</name>
</gene>
<comment type="caution">
    <text evidence="2">The sequence shown here is derived from an EMBL/GenBank/DDBJ whole genome shotgun (WGS) entry which is preliminary data.</text>
</comment>
<evidence type="ECO:0000313" key="2">
    <source>
        <dbReference type="EMBL" id="GAA3386557.1"/>
    </source>
</evidence>
<keyword evidence="3" id="KW-1185">Reference proteome</keyword>
<dbReference type="Proteomes" id="UP001501676">
    <property type="component" value="Unassembled WGS sequence"/>
</dbReference>
<dbReference type="EMBL" id="BAAAYN010000017">
    <property type="protein sequence ID" value="GAA3386557.1"/>
    <property type="molecule type" value="Genomic_DNA"/>
</dbReference>
<sequence length="79" mass="8983">MSSHPADYLEFATIYFWDETGSFSAESERTEPRRPLEDHRPYPGRRQSASRNHRCGGSTARPPRPGSADPTSEGPRRHQ</sequence>
<evidence type="ECO:0000313" key="3">
    <source>
        <dbReference type="Proteomes" id="UP001501676"/>
    </source>
</evidence>
<reference evidence="3" key="1">
    <citation type="journal article" date="2019" name="Int. J. Syst. Evol. Microbiol.">
        <title>The Global Catalogue of Microorganisms (GCM) 10K type strain sequencing project: providing services to taxonomists for standard genome sequencing and annotation.</title>
        <authorList>
            <consortium name="The Broad Institute Genomics Platform"/>
            <consortium name="The Broad Institute Genome Sequencing Center for Infectious Disease"/>
            <person name="Wu L."/>
            <person name="Ma J."/>
        </authorList>
    </citation>
    <scope>NUCLEOTIDE SEQUENCE [LARGE SCALE GENOMIC DNA]</scope>
    <source>
        <strain evidence="3">JCM 9458</strain>
    </source>
</reference>
<organism evidence="2 3">
    <name type="scientific">Cryptosporangium minutisporangium</name>
    <dbReference type="NCBI Taxonomy" id="113569"/>
    <lineage>
        <taxon>Bacteria</taxon>
        <taxon>Bacillati</taxon>
        <taxon>Actinomycetota</taxon>
        <taxon>Actinomycetes</taxon>
        <taxon>Cryptosporangiales</taxon>
        <taxon>Cryptosporangiaceae</taxon>
        <taxon>Cryptosporangium</taxon>
    </lineage>
</organism>
<evidence type="ECO:0000256" key="1">
    <source>
        <dbReference type="SAM" id="MobiDB-lite"/>
    </source>
</evidence>
<feature type="compositionally biased region" description="Basic and acidic residues" evidence="1">
    <location>
        <begin position="26"/>
        <end position="41"/>
    </location>
</feature>